<sequence length="243" mass="28277">MIKVIWVVLPDEDQLNDGLSKLYLLDSQELNTFNQYKVNFKKLEFLTGRLLVKEWIGRRLGVPPQFIKLQKNVYGKPFLDYRCIPVSSPPLFFNLSNTKQLVIVAFHERPEIGVDVEQTDAYDFNIMPQIFTEAEIESVNEQNTHVDRINEFFRLWTRKEALMKAEGLGFSMSPLSFTVPIAPERVENAEYVWETFVPTPGYIASVVVRKEDGLSIQFEGHEISWGDLFSRDISWIDSVYWTK</sequence>
<dbReference type="InterPro" id="IPR055066">
    <property type="entry name" value="AASDHPPT_N"/>
</dbReference>
<organism evidence="5 6">
    <name type="scientific">Alicyclobacillus fodiniaquatilis</name>
    <dbReference type="NCBI Taxonomy" id="1661150"/>
    <lineage>
        <taxon>Bacteria</taxon>
        <taxon>Bacillati</taxon>
        <taxon>Bacillota</taxon>
        <taxon>Bacilli</taxon>
        <taxon>Bacillales</taxon>
        <taxon>Alicyclobacillaceae</taxon>
        <taxon>Alicyclobacillus</taxon>
    </lineage>
</organism>
<dbReference type="PANTHER" id="PTHR12215">
    <property type="entry name" value="PHOSPHOPANTETHEINE TRANSFERASE"/>
    <property type="match status" value="1"/>
</dbReference>
<feature type="domain" description="4'-phosphopantetheinyl transferase" evidence="3">
    <location>
        <begin position="112"/>
        <end position="183"/>
    </location>
</feature>
<name>A0ABW4JL12_9BACL</name>
<comment type="caution">
    <text evidence="5">The sequence shown here is derived from an EMBL/GenBank/DDBJ whole genome shotgun (WGS) entry which is preliminary data.</text>
</comment>
<dbReference type="Pfam" id="PF22624">
    <property type="entry name" value="AASDHPPT_N"/>
    <property type="match status" value="1"/>
</dbReference>
<evidence type="ECO:0000256" key="2">
    <source>
        <dbReference type="ARBA" id="ARBA00022679"/>
    </source>
</evidence>
<feature type="domain" description="4'-phosphopantetheinyl transferase N-terminal" evidence="4">
    <location>
        <begin position="22"/>
        <end position="106"/>
    </location>
</feature>
<accession>A0ABW4JL12</accession>
<protein>
    <submittedName>
        <fullName evidence="5">4'-phosphopantetheinyl transferase family protein</fullName>
    </submittedName>
</protein>
<dbReference type="InterPro" id="IPR008278">
    <property type="entry name" value="4-PPantetheinyl_Trfase_dom"/>
</dbReference>
<dbReference type="InterPro" id="IPR050559">
    <property type="entry name" value="P-Pant_transferase_sf"/>
</dbReference>
<keyword evidence="6" id="KW-1185">Reference proteome</keyword>
<dbReference type="EMBL" id="JBHUCX010000062">
    <property type="protein sequence ID" value="MFD1676440.1"/>
    <property type="molecule type" value="Genomic_DNA"/>
</dbReference>
<dbReference type="InterPro" id="IPR037143">
    <property type="entry name" value="4-PPantetheinyl_Trfase_dom_sf"/>
</dbReference>
<comment type="similarity">
    <text evidence="1">Belongs to the P-Pant transferase superfamily. Gsp/Sfp/HetI/AcpT family.</text>
</comment>
<dbReference type="PANTHER" id="PTHR12215:SF10">
    <property type="entry name" value="L-AMINOADIPATE-SEMIALDEHYDE DEHYDROGENASE-PHOSPHOPANTETHEINYL TRANSFERASE"/>
    <property type="match status" value="1"/>
</dbReference>
<evidence type="ECO:0000313" key="5">
    <source>
        <dbReference type="EMBL" id="MFD1676440.1"/>
    </source>
</evidence>
<evidence type="ECO:0000313" key="6">
    <source>
        <dbReference type="Proteomes" id="UP001597079"/>
    </source>
</evidence>
<dbReference type="GO" id="GO:0016740">
    <property type="term" value="F:transferase activity"/>
    <property type="evidence" value="ECO:0007669"/>
    <property type="project" value="UniProtKB-KW"/>
</dbReference>
<keyword evidence="2 5" id="KW-0808">Transferase</keyword>
<reference evidence="6" key="1">
    <citation type="journal article" date="2019" name="Int. J. Syst. Evol. Microbiol.">
        <title>The Global Catalogue of Microorganisms (GCM) 10K type strain sequencing project: providing services to taxonomists for standard genome sequencing and annotation.</title>
        <authorList>
            <consortium name="The Broad Institute Genomics Platform"/>
            <consortium name="The Broad Institute Genome Sequencing Center for Infectious Disease"/>
            <person name="Wu L."/>
            <person name="Ma J."/>
        </authorList>
    </citation>
    <scope>NUCLEOTIDE SEQUENCE [LARGE SCALE GENOMIC DNA]</scope>
    <source>
        <strain evidence="6">CGMCC 1.12286</strain>
    </source>
</reference>
<dbReference type="Gene3D" id="3.90.470.20">
    <property type="entry name" value="4'-phosphopantetheinyl transferase domain"/>
    <property type="match status" value="2"/>
</dbReference>
<dbReference type="Pfam" id="PF01648">
    <property type="entry name" value="ACPS"/>
    <property type="match status" value="1"/>
</dbReference>
<proteinExistence type="inferred from homology"/>
<evidence type="ECO:0000259" key="3">
    <source>
        <dbReference type="Pfam" id="PF01648"/>
    </source>
</evidence>
<dbReference type="Proteomes" id="UP001597079">
    <property type="component" value="Unassembled WGS sequence"/>
</dbReference>
<evidence type="ECO:0000256" key="1">
    <source>
        <dbReference type="ARBA" id="ARBA00010990"/>
    </source>
</evidence>
<dbReference type="RefSeq" id="WP_377944342.1">
    <property type="nucleotide sequence ID" value="NZ_JBHUCX010000062.1"/>
</dbReference>
<gene>
    <name evidence="5" type="ORF">ACFSB2_17195</name>
</gene>
<evidence type="ECO:0000259" key="4">
    <source>
        <dbReference type="Pfam" id="PF22624"/>
    </source>
</evidence>
<dbReference type="SUPFAM" id="SSF56214">
    <property type="entry name" value="4'-phosphopantetheinyl transferase"/>
    <property type="match status" value="2"/>
</dbReference>